<dbReference type="CDD" id="cd18089">
    <property type="entry name" value="SPOUT_Trm10-like"/>
    <property type="match status" value="1"/>
</dbReference>
<proteinExistence type="predicted"/>
<feature type="domain" description="SAM-dependent MTase TRM10-type" evidence="10">
    <location>
        <begin position="103"/>
        <end position="420"/>
    </location>
</feature>
<dbReference type="PANTHER" id="PTHR13563:SF13">
    <property type="entry name" value="TRNA METHYLTRANSFERASE 10 HOMOLOG A"/>
    <property type="match status" value="1"/>
</dbReference>
<evidence type="ECO:0000256" key="1">
    <source>
        <dbReference type="ARBA" id="ARBA00012797"/>
    </source>
</evidence>
<evidence type="ECO:0000256" key="9">
    <source>
        <dbReference type="SAM" id="MobiDB-lite"/>
    </source>
</evidence>
<dbReference type="GO" id="GO:0005634">
    <property type="term" value="C:nucleus"/>
    <property type="evidence" value="ECO:0007669"/>
    <property type="project" value="TreeGrafter"/>
</dbReference>
<dbReference type="PROSITE" id="PS51675">
    <property type="entry name" value="SAM_MT_TRM10"/>
    <property type="match status" value="1"/>
</dbReference>
<evidence type="ECO:0000256" key="6">
    <source>
        <dbReference type="ARBA" id="ARBA00031792"/>
    </source>
</evidence>
<organism evidence="11 12">
    <name type="scientific">Jaminaea rosea</name>
    <dbReference type="NCBI Taxonomy" id="1569628"/>
    <lineage>
        <taxon>Eukaryota</taxon>
        <taxon>Fungi</taxon>
        <taxon>Dikarya</taxon>
        <taxon>Basidiomycota</taxon>
        <taxon>Ustilaginomycotina</taxon>
        <taxon>Exobasidiomycetes</taxon>
        <taxon>Microstromatales</taxon>
        <taxon>Microstromatales incertae sedis</taxon>
        <taxon>Jaminaea</taxon>
    </lineage>
</organism>
<dbReference type="PANTHER" id="PTHR13563">
    <property type="entry name" value="TRNA (GUANINE-9-) METHYLTRANSFERASE"/>
    <property type="match status" value="1"/>
</dbReference>
<evidence type="ECO:0000313" key="11">
    <source>
        <dbReference type="EMBL" id="PWN28038.1"/>
    </source>
</evidence>
<gene>
    <name evidence="11" type="ORF">BDZ90DRAFT_231805</name>
</gene>
<dbReference type="STRING" id="1569628.A0A316UTA9"/>
<evidence type="ECO:0000259" key="10">
    <source>
        <dbReference type="PROSITE" id="PS51675"/>
    </source>
</evidence>
<dbReference type="InterPro" id="IPR028564">
    <property type="entry name" value="MT_TRM10-typ"/>
</dbReference>
<dbReference type="OrthoDB" id="278300at2759"/>
<evidence type="ECO:0000256" key="4">
    <source>
        <dbReference type="ARBA" id="ARBA00022679"/>
    </source>
</evidence>
<feature type="compositionally biased region" description="Acidic residues" evidence="9">
    <location>
        <begin position="432"/>
        <end position="449"/>
    </location>
</feature>
<feature type="compositionally biased region" description="Low complexity" evidence="9">
    <location>
        <begin position="458"/>
        <end position="467"/>
    </location>
</feature>
<dbReference type="EMBL" id="KZ819666">
    <property type="protein sequence ID" value="PWN28038.1"/>
    <property type="molecule type" value="Genomic_DNA"/>
</dbReference>
<dbReference type="GO" id="GO:0002939">
    <property type="term" value="P:tRNA N1-guanine methylation"/>
    <property type="evidence" value="ECO:0007669"/>
    <property type="project" value="TreeGrafter"/>
</dbReference>
<dbReference type="GO" id="GO:0000049">
    <property type="term" value="F:tRNA binding"/>
    <property type="evidence" value="ECO:0007669"/>
    <property type="project" value="TreeGrafter"/>
</dbReference>
<reference evidence="11 12" key="1">
    <citation type="journal article" date="2018" name="Mol. Biol. Evol.">
        <title>Broad Genomic Sampling Reveals a Smut Pathogenic Ancestry of the Fungal Clade Ustilaginomycotina.</title>
        <authorList>
            <person name="Kijpornyongpan T."/>
            <person name="Mondo S.J."/>
            <person name="Barry K."/>
            <person name="Sandor L."/>
            <person name="Lee J."/>
            <person name="Lipzen A."/>
            <person name="Pangilinan J."/>
            <person name="LaButti K."/>
            <person name="Hainaut M."/>
            <person name="Henrissat B."/>
            <person name="Grigoriev I.V."/>
            <person name="Spatafora J.W."/>
            <person name="Aime M.C."/>
        </authorList>
    </citation>
    <scope>NUCLEOTIDE SEQUENCE [LARGE SCALE GENOMIC DNA]</scope>
    <source>
        <strain evidence="11 12">MCA 5214</strain>
    </source>
</reference>
<evidence type="ECO:0000256" key="3">
    <source>
        <dbReference type="ARBA" id="ARBA00022603"/>
    </source>
</evidence>
<feature type="compositionally biased region" description="Acidic residues" evidence="9">
    <location>
        <begin position="248"/>
        <end position="258"/>
    </location>
</feature>
<dbReference type="RefSeq" id="XP_025362650.1">
    <property type="nucleotide sequence ID" value="XM_025506006.1"/>
</dbReference>
<protein>
    <recommendedName>
        <fullName evidence="2">tRNA (guanine(9)-N1)-methyltransferase</fullName>
        <ecNumber evidence="1">2.1.1.221</ecNumber>
    </recommendedName>
    <alternativeName>
        <fullName evidence="7">tRNA methyltransferase 10</fullName>
    </alternativeName>
    <alternativeName>
        <fullName evidence="6">tRNA(m1G9)-methyltransferase</fullName>
    </alternativeName>
</protein>
<feature type="region of interest" description="Disordered" evidence="9">
    <location>
        <begin position="1"/>
        <end position="109"/>
    </location>
</feature>
<accession>A0A316UTA9</accession>
<keyword evidence="4" id="KW-0808">Transferase</keyword>
<evidence type="ECO:0000256" key="8">
    <source>
        <dbReference type="ARBA" id="ARBA00048434"/>
    </source>
</evidence>
<name>A0A316UTA9_9BASI</name>
<evidence type="ECO:0000256" key="5">
    <source>
        <dbReference type="ARBA" id="ARBA00022691"/>
    </source>
</evidence>
<feature type="compositionally biased region" description="Basic and acidic residues" evidence="9">
    <location>
        <begin position="417"/>
        <end position="431"/>
    </location>
</feature>
<feature type="compositionally biased region" description="Basic and acidic residues" evidence="9">
    <location>
        <begin position="51"/>
        <end position="66"/>
    </location>
</feature>
<feature type="region of interest" description="Disordered" evidence="9">
    <location>
        <begin position="244"/>
        <end position="303"/>
    </location>
</feature>
<dbReference type="InterPro" id="IPR007356">
    <property type="entry name" value="tRNA_m1G_MeTrfase_euk"/>
</dbReference>
<dbReference type="EC" id="2.1.1.221" evidence="1"/>
<dbReference type="AlphaFoldDB" id="A0A316UTA9"/>
<dbReference type="Gene3D" id="3.40.1280.30">
    <property type="match status" value="1"/>
</dbReference>
<evidence type="ECO:0000256" key="7">
    <source>
        <dbReference type="ARBA" id="ARBA00032166"/>
    </source>
</evidence>
<keyword evidence="12" id="KW-1185">Reference proteome</keyword>
<comment type="catalytic activity">
    <reaction evidence="8">
        <text>guanosine(9) in tRNA + S-adenosyl-L-methionine = N(1)-methylguanosine(9) in tRNA + S-adenosyl-L-homocysteine + H(+)</text>
        <dbReference type="Rhea" id="RHEA:43156"/>
        <dbReference type="Rhea" id="RHEA-COMP:10367"/>
        <dbReference type="Rhea" id="RHEA-COMP:10368"/>
        <dbReference type="ChEBI" id="CHEBI:15378"/>
        <dbReference type="ChEBI" id="CHEBI:57856"/>
        <dbReference type="ChEBI" id="CHEBI:59789"/>
        <dbReference type="ChEBI" id="CHEBI:73542"/>
        <dbReference type="ChEBI" id="CHEBI:74269"/>
        <dbReference type="EC" id="2.1.1.221"/>
    </reaction>
</comment>
<dbReference type="GO" id="GO:0052905">
    <property type="term" value="F:tRNA (guanosine(9)-N1)-methyltransferase activity"/>
    <property type="evidence" value="ECO:0007669"/>
    <property type="project" value="UniProtKB-EC"/>
</dbReference>
<feature type="compositionally biased region" description="Basic and acidic residues" evidence="9">
    <location>
        <begin position="264"/>
        <end position="274"/>
    </location>
</feature>
<keyword evidence="5" id="KW-0949">S-adenosyl-L-methionine</keyword>
<feature type="compositionally biased region" description="Basic and acidic residues" evidence="9">
    <location>
        <begin position="89"/>
        <end position="104"/>
    </location>
</feature>
<sequence>MADDNAAAASPVASGSESPQEQQQQQQQFLGDGTPIPIGMTKSAFKKQRRKEAWEAGKADRRAASKEKRKAKERSKKEDRAAMSPEQRQALREASAKERLEHINARRQSKGPFGANVVIDCAFDELMTDKEILSICSQLSFCYSSQKRSPAPFARLILAGPSKQPALPLLEGNEEGKEYTINPTAVQDGYKARLDQATKEGKSIPFAKSRLGQAMDNIGDKQWRRWKKVDIIEKDGLEALWQEKSEQNQEDAAVDGQDEAAAAVHERREGADAEERQDDDSAAPDSASTSAPRLPRPPPHVSRSDVIYLTADTGHTIHSLDPTKTYVIGGLVDRNRYKNLCLRKAESLGITAARLPIDAAFLPQGKAMSSRKVLTVNQVLDILLGWTEQKQVKTPEGEEEKEPSWSEALARGLPGRKFHDTTEGGKRKAGDEGGEGEHDEDEEEEEDEDGKANEIQRAEAAAAVAQA</sequence>
<keyword evidence="3" id="KW-0489">Methyltransferase</keyword>
<feature type="region of interest" description="Disordered" evidence="9">
    <location>
        <begin position="391"/>
        <end position="467"/>
    </location>
</feature>
<dbReference type="GeneID" id="37027829"/>
<feature type="compositionally biased region" description="Low complexity" evidence="9">
    <location>
        <begin position="283"/>
        <end position="292"/>
    </location>
</feature>
<feature type="compositionally biased region" description="Low complexity" evidence="9">
    <location>
        <begin position="1"/>
        <end position="28"/>
    </location>
</feature>
<dbReference type="Proteomes" id="UP000245884">
    <property type="component" value="Unassembled WGS sequence"/>
</dbReference>
<evidence type="ECO:0000313" key="12">
    <source>
        <dbReference type="Proteomes" id="UP000245884"/>
    </source>
</evidence>
<dbReference type="InterPro" id="IPR038459">
    <property type="entry name" value="MT_TRM10-typ_sf"/>
</dbReference>
<evidence type="ECO:0000256" key="2">
    <source>
        <dbReference type="ARBA" id="ARBA00020451"/>
    </source>
</evidence>